<dbReference type="OrthoDB" id="9815897at2"/>
<protein>
    <submittedName>
        <fullName evidence="2">Protein of uncharacterized function (DUF2752)</fullName>
    </submittedName>
</protein>
<feature type="transmembrane region" description="Helical" evidence="1">
    <location>
        <begin position="59"/>
        <end position="78"/>
    </location>
</feature>
<feature type="transmembrane region" description="Helical" evidence="1">
    <location>
        <begin position="90"/>
        <end position="110"/>
    </location>
</feature>
<keyword evidence="1" id="KW-1133">Transmembrane helix</keyword>
<keyword evidence="3" id="KW-1185">Reference proteome</keyword>
<proteinExistence type="predicted"/>
<dbReference type="Proteomes" id="UP000255523">
    <property type="component" value="Unassembled WGS sequence"/>
</dbReference>
<sequence>MEMSKKIIKVTGVVFVLLLFLLFIGVYCPIQKIFGIPCPGCNMTTSLYYLVQGNLKASMFYHAMLIPTMVFGLLIFYCHIKKKRKWQERLLWMWAGCMIVYYMYRMIFIFPDIPMVYDTNSIFGQFFHISL</sequence>
<organism evidence="2 3">
    <name type="scientific">Faecalicoccus pleomorphus</name>
    <dbReference type="NCBI Taxonomy" id="1323"/>
    <lineage>
        <taxon>Bacteria</taxon>
        <taxon>Bacillati</taxon>
        <taxon>Bacillota</taxon>
        <taxon>Erysipelotrichia</taxon>
        <taxon>Erysipelotrichales</taxon>
        <taxon>Erysipelotrichaceae</taxon>
        <taxon>Faecalicoccus</taxon>
    </lineage>
</organism>
<evidence type="ECO:0000256" key="1">
    <source>
        <dbReference type="SAM" id="Phobius"/>
    </source>
</evidence>
<evidence type="ECO:0000313" key="3">
    <source>
        <dbReference type="Proteomes" id="UP000255523"/>
    </source>
</evidence>
<keyword evidence="1" id="KW-0472">Membrane</keyword>
<dbReference type="InterPro" id="IPR021215">
    <property type="entry name" value="DUF2752"/>
</dbReference>
<accession>A0A380LJX0</accession>
<keyword evidence="1" id="KW-0812">Transmembrane</keyword>
<reference evidence="2 3" key="1">
    <citation type="submission" date="2018-06" db="EMBL/GenBank/DDBJ databases">
        <authorList>
            <consortium name="Pathogen Informatics"/>
            <person name="Doyle S."/>
        </authorList>
    </citation>
    <scope>NUCLEOTIDE SEQUENCE [LARGE SCALE GENOMIC DNA]</scope>
    <source>
        <strain evidence="2 3">NCTC11087</strain>
    </source>
</reference>
<dbReference type="AlphaFoldDB" id="A0A380LJX0"/>
<evidence type="ECO:0000313" key="2">
    <source>
        <dbReference type="EMBL" id="SUO04118.1"/>
    </source>
</evidence>
<gene>
    <name evidence="2" type="ORF">NCTC11087_01012</name>
</gene>
<dbReference type="EMBL" id="UHFX01000003">
    <property type="protein sequence ID" value="SUO04118.1"/>
    <property type="molecule type" value="Genomic_DNA"/>
</dbReference>
<name>A0A380LJX0_9FIRM</name>
<dbReference type="Pfam" id="PF10825">
    <property type="entry name" value="DUF2752"/>
    <property type="match status" value="1"/>
</dbReference>